<sequence>MPNHLPQVAEAFGDTGTGYNISGRAFAAPREKMLIPERKGSLRHKHSHSKHSSHDIAPKRRSSSGRSSGLLISGLSNKPTAPVEKKNLTHGHSRQQYPNQRKRRITLDDPRKLDIEVPGLGPGDPWAAGMGPEQQKEVREEQQKQYREAERRRSSTVSAFAEGSGATMRRVSKEESGALMQNGSLI</sequence>
<evidence type="ECO:0000256" key="1">
    <source>
        <dbReference type="SAM" id="MobiDB-lite"/>
    </source>
</evidence>
<dbReference type="Proteomes" id="UP001447188">
    <property type="component" value="Unassembled WGS sequence"/>
</dbReference>
<feature type="compositionally biased region" description="Basic and acidic residues" evidence="1">
    <location>
        <begin position="134"/>
        <end position="153"/>
    </location>
</feature>
<keyword evidence="3" id="KW-1185">Reference proteome</keyword>
<organism evidence="2 3">
    <name type="scientific">Discina gigas</name>
    <dbReference type="NCBI Taxonomy" id="1032678"/>
    <lineage>
        <taxon>Eukaryota</taxon>
        <taxon>Fungi</taxon>
        <taxon>Dikarya</taxon>
        <taxon>Ascomycota</taxon>
        <taxon>Pezizomycotina</taxon>
        <taxon>Pezizomycetes</taxon>
        <taxon>Pezizales</taxon>
        <taxon>Discinaceae</taxon>
        <taxon>Discina</taxon>
    </lineage>
</organism>
<name>A0ABR3GDM5_9PEZI</name>
<evidence type="ECO:0000313" key="3">
    <source>
        <dbReference type="Proteomes" id="UP001447188"/>
    </source>
</evidence>
<feature type="compositionally biased region" description="Basic and acidic residues" evidence="1">
    <location>
        <begin position="105"/>
        <end position="115"/>
    </location>
</feature>
<evidence type="ECO:0000313" key="2">
    <source>
        <dbReference type="EMBL" id="KAL0633822.1"/>
    </source>
</evidence>
<protein>
    <submittedName>
        <fullName evidence="2">Uncharacterized protein</fullName>
    </submittedName>
</protein>
<accession>A0ABR3GDM5</accession>
<gene>
    <name evidence="2" type="ORF">Q9L58_007254</name>
</gene>
<dbReference type="EMBL" id="JBBBZM010000112">
    <property type="protein sequence ID" value="KAL0633822.1"/>
    <property type="molecule type" value="Genomic_DNA"/>
</dbReference>
<feature type="region of interest" description="Disordered" evidence="1">
    <location>
        <begin position="35"/>
        <end position="186"/>
    </location>
</feature>
<feature type="compositionally biased region" description="Basic residues" evidence="1">
    <location>
        <begin position="41"/>
        <end position="51"/>
    </location>
</feature>
<reference evidence="2 3" key="1">
    <citation type="submission" date="2024-02" db="EMBL/GenBank/DDBJ databases">
        <title>Discinaceae phylogenomics.</title>
        <authorList>
            <person name="Dirks A.C."/>
            <person name="James T.Y."/>
        </authorList>
    </citation>
    <scope>NUCLEOTIDE SEQUENCE [LARGE SCALE GENOMIC DNA]</scope>
    <source>
        <strain evidence="2 3">ACD0624</strain>
    </source>
</reference>
<feature type="compositionally biased region" description="Low complexity" evidence="1">
    <location>
        <begin position="64"/>
        <end position="76"/>
    </location>
</feature>
<proteinExistence type="predicted"/>
<feature type="region of interest" description="Disordered" evidence="1">
    <location>
        <begin position="1"/>
        <end position="20"/>
    </location>
</feature>
<comment type="caution">
    <text evidence="2">The sequence shown here is derived from an EMBL/GenBank/DDBJ whole genome shotgun (WGS) entry which is preliminary data.</text>
</comment>